<evidence type="ECO:0000256" key="5">
    <source>
        <dbReference type="ARBA" id="ARBA00022989"/>
    </source>
</evidence>
<evidence type="ECO:0000313" key="11">
    <source>
        <dbReference type="EMBL" id="MEJ8573726.1"/>
    </source>
</evidence>
<keyword evidence="6 9" id="KW-0472">Membrane</keyword>
<evidence type="ECO:0000256" key="7">
    <source>
        <dbReference type="ARBA" id="ARBA00023169"/>
    </source>
</evidence>
<evidence type="ECO:0000313" key="12">
    <source>
        <dbReference type="Proteomes" id="UP001378188"/>
    </source>
</evidence>
<evidence type="ECO:0000256" key="3">
    <source>
        <dbReference type="ARBA" id="ARBA00022679"/>
    </source>
</evidence>
<evidence type="ECO:0000256" key="6">
    <source>
        <dbReference type="ARBA" id="ARBA00023136"/>
    </source>
</evidence>
<dbReference type="EMBL" id="JAZHOF010000008">
    <property type="protein sequence ID" value="MEJ8573726.1"/>
    <property type="molecule type" value="Genomic_DNA"/>
</dbReference>
<keyword evidence="4 9" id="KW-0812">Transmembrane</keyword>
<dbReference type="PANTHER" id="PTHR30576">
    <property type="entry name" value="COLANIC BIOSYNTHESIS UDP-GLUCOSE LIPID CARRIER TRANSFERASE"/>
    <property type="match status" value="1"/>
</dbReference>
<dbReference type="NCBIfam" id="TIGR03025">
    <property type="entry name" value="EPS_sugtrans"/>
    <property type="match status" value="1"/>
</dbReference>
<dbReference type="InterPro" id="IPR003362">
    <property type="entry name" value="Bact_transf"/>
</dbReference>
<dbReference type="AlphaFoldDB" id="A0AAW9S265"/>
<accession>A0AAW9S265</accession>
<dbReference type="InterPro" id="IPR036291">
    <property type="entry name" value="NAD(P)-bd_dom_sf"/>
</dbReference>
<evidence type="ECO:0000256" key="9">
    <source>
        <dbReference type="SAM" id="Phobius"/>
    </source>
</evidence>
<feature type="transmembrane region" description="Helical" evidence="9">
    <location>
        <begin position="131"/>
        <end position="149"/>
    </location>
</feature>
<dbReference type="GO" id="GO:0000271">
    <property type="term" value="P:polysaccharide biosynthetic process"/>
    <property type="evidence" value="ECO:0007669"/>
    <property type="project" value="UniProtKB-KW"/>
</dbReference>
<dbReference type="EC" id="2.7.8.31" evidence="11"/>
<dbReference type="InterPro" id="IPR017473">
    <property type="entry name" value="Undecaprenyl-P_gluc_Ptfrase"/>
</dbReference>
<dbReference type="GO" id="GO:0089702">
    <property type="term" value="F:undecaprenyl-phosphate glucose phosphotransferase activity"/>
    <property type="evidence" value="ECO:0007669"/>
    <property type="project" value="UniProtKB-EC"/>
</dbReference>
<gene>
    <name evidence="11" type="ORF">V3328_19705</name>
</gene>
<proteinExistence type="inferred from homology"/>
<comment type="caution">
    <text evidence="11">The sequence shown here is derived from an EMBL/GenBank/DDBJ whole genome shotgun (WGS) entry which is preliminary data.</text>
</comment>
<keyword evidence="7" id="KW-0270">Exopolysaccharide synthesis</keyword>
<dbReference type="GO" id="GO:0016020">
    <property type="term" value="C:membrane"/>
    <property type="evidence" value="ECO:0007669"/>
    <property type="project" value="UniProtKB-SubCell"/>
</dbReference>
<protein>
    <submittedName>
        <fullName evidence="11">Undecaprenyl-phosphate glucose phosphotransferase</fullName>
        <ecNumber evidence="11">2.7.8.31</ecNumber>
    </submittedName>
</protein>
<dbReference type="NCBIfam" id="TIGR03023">
    <property type="entry name" value="WcaJ_sugtrans"/>
    <property type="match status" value="1"/>
</dbReference>
<dbReference type="SUPFAM" id="SSF51735">
    <property type="entry name" value="NAD(P)-binding Rossmann-fold domains"/>
    <property type="match status" value="1"/>
</dbReference>
<sequence>MASPSKDLLPGRGDIYSALQAGPSGSARRPAEKSPTVLSEAALKFAEESVDVDTAISTVVISGFARVIEFLLIALSGLAIQLVYVYPNEGFPAIYPIAILCGATLSVMGFQSIDIYSPHALRTIVRQNSKLLVAWVGVFALMALIAFFLKMGDSFSRVWLALWFSIGLAILLAFRVGLAMLVRHWTRTGRLERRAVVVGGGEPAAQLIRALEASNDTDIRICGVFDDRSDDRSPAVIAGYPKLGNIDQLVEFARRTRIDLLIVSLPISAEQRVLSLMEKLWVLPVDIRMSAHTNKLRFRPRSYSYIGDVPFIDVFDRPITDWDYVVKWVFDRFLGLLLLIAALPVMALVAIAIKLDSRGPVLFRQKRYGFNNELIEVFKFRSMYVDQCDATAAKLVTRGDPRVTRVGRFIRKTSLDELPQLFNVMRGELSLVGPRPHALQAKAADQLYDSVVVSYFARHRVKPGITGWAQINGWRGETDTPEKIQRRVECDLYYIENWSVLFDLYILAMTPIALLRKKEHAY</sequence>
<evidence type="ECO:0000259" key="10">
    <source>
        <dbReference type="Pfam" id="PF02397"/>
    </source>
</evidence>
<feature type="domain" description="Bacterial sugar transferase" evidence="10">
    <location>
        <begin position="327"/>
        <end position="515"/>
    </location>
</feature>
<dbReference type="RefSeq" id="WP_340331424.1">
    <property type="nucleotide sequence ID" value="NZ_JAZHOF010000008.1"/>
</dbReference>
<reference evidence="11 12" key="1">
    <citation type="submission" date="2024-02" db="EMBL/GenBank/DDBJ databases">
        <title>Genome analysis and characterization of Microbaculum marinisediminis sp. nov., isolated from marine sediment.</title>
        <authorList>
            <person name="Du Z.-J."/>
            <person name="Ye Y.-Q."/>
            <person name="Zhang Z.-R."/>
            <person name="Yuan S.-M."/>
            <person name="Zhang X.-Y."/>
        </authorList>
    </citation>
    <scope>NUCLEOTIDE SEQUENCE [LARGE SCALE GENOMIC DNA]</scope>
    <source>
        <strain evidence="11 12">SDUM1044001</strain>
    </source>
</reference>
<dbReference type="InterPro" id="IPR017475">
    <property type="entry name" value="EPS_sugar_tfrase"/>
</dbReference>
<dbReference type="PANTHER" id="PTHR30576:SF0">
    <property type="entry name" value="UNDECAPRENYL-PHOSPHATE N-ACETYLGALACTOSAMINYL 1-PHOSPHATE TRANSFERASE-RELATED"/>
    <property type="match status" value="1"/>
</dbReference>
<feature type="transmembrane region" description="Helical" evidence="9">
    <location>
        <begin position="161"/>
        <end position="182"/>
    </location>
</feature>
<keyword evidence="3 11" id="KW-0808">Transferase</keyword>
<feature type="transmembrane region" description="Helical" evidence="9">
    <location>
        <begin position="67"/>
        <end position="87"/>
    </location>
</feature>
<evidence type="ECO:0000256" key="2">
    <source>
        <dbReference type="ARBA" id="ARBA00006464"/>
    </source>
</evidence>
<dbReference type="Pfam" id="PF13727">
    <property type="entry name" value="CoA_binding_3"/>
    <property type="match status" value="1"/>
</dbReference>
<evidence type="ECO:0000256" key="1">
    <source>
        <dbReference type="ARBA" id="ARBA00004141"/>
    </source>
</evidence>
<dbReference type="Gene3D" id="3.40.50.720">
    <property type="entry name" value="NAD(P)-binding Rossmann-like Domain"/>
    <property type="match status" value="1"/>
</dbReference>
<comment type="subcellular location">
    <subcellularLocation>
        <location evidence="1">Membrane</location>
        <topology evidence="1">Multi-pass membrane protein</topology>
    </subcellularLocation>
</comment>
<comment type="similarity">
    <text evidence="2">Belongs to the bacterial sugar transferase family.</text>
</comment>
<feature type="transmembrane region" description="Helical" evidence="9">
    <location>
        <begin position="333"/>
        <end position="353"/>
    </location>
</feature>
<dbReference type="Pfam" id="PF02397">
    <property type="entry name" value="Bac_transf"/>
    <property type="match status" value="1"/>
</dbReference>
<evidence type="ECO:0000256" key="8">
    <source>
        <dbReference type="SAM" id="MobiDB-lite"/>
    </source>
</evidence>
<keyword evidence="5 9" id="KW-1133">Transmembrane helix</keyword>
<feature type="transmembrane region" description="Helical" evidence="9">
    <location>
        <begin position="93"/>
        <end position="110"/>
    </location>
</feature>
<dbReference type="Proteomes" id="UP001378188">
    <property type="component" value="Unassembled WGS sequence"/>
</dbReference>
<keyword evidence="12" id="KW-1185">Reference proteome</keyword>
<name>A0AAW9S265_9HYPH</name>
<organism evidence="11 12">
    <name type="scientific">Microbaculum marinum</name>
    <dbReference type="NCBI Taxonomy" id="1764581"/>
    <lineage>
        <taxon>Bacteria</taxon>
        <taxon>Pseudomonadati</taxon>
        <taxon>Pseudomonadota</taxon>
        <taxon>Alphaproteobacteria</taxon>
        <taxon>Hyphomicrobiales</taxon>
        <taxon>Tepidamorphaceae</taxon>
        <taxon>Microbaculum</taxon>
    </lineage>
</organism>
<feature type="region of interest" description="Disordered" evidence="8">
    <location>
        <begin position="1"/>
        <end position="33"/>
    </location>
</feature>
<evidence type="ECO:0000256" key="4">
    <source>
        <dbReference type="ARBA" id="ARBA00022692"/>
    </source>
</evidence>